<dbReference type="Pfam" id="PF05979">
    <property type="entry name" value="DUF896"/>
    <property type="match status" value="1"/>
</dbReference>
<keyword evidence="4" id="KW-1185">Reference proteome</keyword>
<comment type="similarity">
    <text evidence="2">Belongs to the UPF0291 family.</text>
</comment>
<dbReference type="Gene3D" id="1.10.287.540">
    <property type="entry name" value="Helix hairpin bin"/>
    <property type="match status" value="1"/>
</dbReference>
<proteinExistence type="inferred from homology"/>
<dbReference type="PANTHER" id="PTHR37300">
    <property type="entry name" value="UPF0291 PROTEIN CBO2609/CLC_2481"/>
    <property type="match status" value="1"/>
</dbReference>
<evidence type="ECO:0000256" key="2">
    <source>
        <dbReference type="HAMAP-Rule" id="MF_01103"/>
    </source>
</evidence>
<evidence type="ECO:0000313" key="4">
    <source>
        <dbReference type="Proteomes" id="UP001243623"/>
    </source>
</evidence>
<dbReference type="PANTHER" id="PTHR37300:SF1">
    <property type="entry name" value="UPF0291 PROTEIN YNZC"/>
    <property type="match status" value="1"/>
</dbReference>
<gene>
    <name evidence="3" type="ORF">P3F81_07120</name>
</gene>
<dbReference type="AlphaFoldDB" id="A0A9Y2EUT5"/>
<accession>A0A9Y2EUT5</accession>
<dbReference type="HAMAP" id="MF_01103">
    <property type="entry name" value="UPF0291"/>
    <property type="match status" value="1"/>
</dbReference>
<dbReference type="RefSeq" id="WP_147669136.1">
    <property type="nucleotide sequence ID" value="NZ_CP120678.1"/>
</dbReference>
<evidence type="ECO:0000256" key="1">
    <source>
        <dbReference type="ARBA" id="ARBA00022490"/>
    </source>
</evidence>
<dbReference type="Proteomes" id="UP001243623">
    <property type="component" value="Chromosome"/>
</dbReference>
<organism evidence="3 4">
    <name type="scientific">Selenobaculum gibii</name>
    <dbReference type="NCBI Taxonomy" id="3054208"/>
    <lineage>
        <taxon>Bacteria</taxon>
        <taxon>Bacillati</taxon>
        <taxon>Bacillota</taxon>
        <taxon>Negativicutes</taxon>
        <taxon>Selenomonadales</taxon>
        <taxon>Selenomonadaceae</taxon>
        <taxon>Selenobaculum</taxon>
    </lineage>
</organism>
<dbReference type="KEGG" id="sgbi:P3F81_07120"/>
<dbReference type="EMBL" id="CP120678">
    <property type="protein sequence ID" value="WIW69694.1"/>
    <property type="molecule type" value="Genomic_DNA"/>
</dbReference>
<dbReference type="GO" id="GO:0005737">
    <property type="term" value="C:cytoplasm"/>
    <property type="evidence" value="ECO:0007669"/>
    <property type="project" value="UniProtKB-SubCell"/>
</dbReference>
<name>A0A9Y2EUT5_9FIRM</name>
<keyword evidence="1 2" id="KW-0963">Cytoplasm</keyword>
<evidence type="ECO:0000313" key="3">
    <source>
        <dbReference type="EMBL" id="WIW69694.1"/>
    </source>
</evidence>
<dbReference type="InterPro" id="IPR009242">
    <property type="entry name" value="DUF896"/>
</dbReference>
<sequence length="63" mass="7613">MITPELIQRINELAKKKKANTITEEELVEQTKLRRIYIDHFKMHVKHHLDNIEFVDTPPRKPH</sequence>
<comment type="subcellular location">
    <subcellularLocation>
        <location evidence="2">Cytoplasm</location>
    </subcellularLocation>
</comment>
<dbReference type="SUPFAM" id="SSF158221">
    <property type="entry name" value="YnzC-like"/>
    <property type="match status" value="1"/>
</dbReference>
<protein>
    <recommendedName>
        <fullName evidence="2">UPF0291 protein P3F81_07120</fullName>
    </recommendedName>
</protein>
<reference evidence="3" key="1">
    <citation type="submission" date="2023-03" db="EMBL/GenBank/DDBJ databases">
        <title>Selenobaculum gbiensis gen. nov. sp. nov., a new bacterium isolated from the gut microbiota of IBD patient.</title>
        <authorList>
            <person name="Yeo S."/>
            <person name="Park H."/>
            <person name="Huh C.S."/>
        </authorList>
    </citation>
    <scope>NUCLEOTIDE SEQUENCE</scope>
    <source>
        <strain evidence="3">ICN-92133</strain>
    </source>
</reference>